<dbReference type="InterPro" id="IPR005311">
    <property type="entry name" value="PBP_dimer"/>
</dbReference>
<dbReference type="Proteomes" id="UP000823486">
    <property type="component" value="Unassembled WGS sequence"/>
</dbReference>
<comment type="caution">
    <text evidence="10">The sequence shown here is derived from an EMBL/GenBank/DDBJ whole genome shotgun (WGS) entry which is preliminary data.</text>
</comment>
<evidence type="ECO:0000256" key="1">
    <source>
        <dbReference type="ARBA" id="ARBA00004370"/>
    </source>
</evidence>
<evidence type="ECO:0000256" key="5">
    <source>
        <dbReference type="ARBA" id="ARBA00023136"/>
    </source>
</evidence>
<proteinExistence type="inferred from homology"/>
<dbReference type="InterPro" id="IPR012338">
    <property type="entry name" value="Beta-lactam/transpept-like"/>
</dbReference>
<keyword evidence="8" id="KW-0812">Transmembrane</keyword>
<dbReference type="Gene3D" id="3.30.450.330">
    <property type="match status" value="1"/>
</dbReference>
<dbReference type="PANTHER" id="PTHR30627">
    <property type="entry name" value="PEPTIDOGLYCAN D,D-TRANSPEPTIDASE"/>
    <property type="match status" value="1"/>
</dbReference>
<evidence type="ECO:0000256" key="6">
    <source>
        <dbReference type="ARBA" id="ARBA00034000"/>
    </source>
</evidence>
<dbReference type="Gene3D" id="2.20.70.70">
    <property type="match status" value="1"/>
</dbReference>
<comment type="pathway">
    <text evidence="2">Cell wall biogenesis; peptidoglycan biosynthesis.</text>
</comment>
<accession>A0ABS2QGV4</accession>
<keyword evidence="8" id="KW-1133">Transmembrane helix</keyword>
<dbReference type="EMBL" id="JAFBFI010000006">
    <property type="protein sequence ID" value="MBM7692368.1"/>
    <property type="molecule type" value="Genomic_DNA"/>
</dbReference>
<dbReference type="Pfam" id="PF03717">
    <property type="entry name" value="PBP_dimer"/>
    <property type="match status" value="1"/>
</dbReference>
<dbReference type="Pfam" id="PF00905">
    <property type="entry name" value="Transpeptidase"/>
    <property type="match status" value="1"/>
</dbReference>
<keyword evidence="11" id="KW-1185">Reference proteome</keyword>
<feature type="domain" description="PASTA" evidence="9">
    <location>
        <begin position="661"/>
        <end position="715"/>
    </location>
</feature>
<keyword evidence="5 8" id="KW-0472">Membrane</keyword>
<feature type="compositionally biased region" description="Basic and acidic residues" evidence="7">
    <location>
        <begin position="715"/>
        <end position="733"/>
    </location>
</feature>
<dbReference type="Gene3D" id="3.40.710.10">
    <property type="entry name" value="DD-peptidase/beta-lactamase superfamily"/>
    <property type="match status" value="1"/>
</dbReference>
<evidence type="ECO:0000313" key="10">
    <source>
        <dbReference type="EMBL" id="MBM7692368.1"/>
    </source>
</evidence>
<dbReference type="PROSITE" id="PS51178">
    <property type="entry name" value="PASTA"/>
    <property type="match status" value="2"/>
</dbReference>
<dbReference type="EC" id="3.4.16.4" evidence="4"/>
<dbReference type="SUPFAM" id="SSF54184">
    <property type="entry name" value="Penicillin-binding protein 2x (pbp-2x), c-terminal domain"/>
    <property type="match status" value="2"/>
</dbReference>
<evidence type="ECO:0000256" key="8">
    <source>
        <dbReference type="SAM" id="Phobius"/>
    </source>
</evidence>
<gene>
    <name evidence="10" type="ORF">JOC77_001798</name>
</gene>
<dbReference type="InterPro" id="IPR005543">
    <property type="entry name" value="PASTA_dom"/>
</dbReference>
<dbReference type="Gene3D" id="3.30.70.2110">
    <property type="match status" value="1"/>
</dbReference>
<dbReference type="InterPro" id="IPR036138">
    <property type="entry name" value="PBP_dimer_sf"/>
</dbReference>
<dbReference type="PANTHER" id="PTHR30627:SF26">
    <property type="entry name" value="PENICILLIN-BINDING PROTEIN 2B"/>
    <property type="match status" value="1"/>
</dbReference>
<comment type="similarity">
    <text evidence="3">Belongs to the transpeptidase family.</text>
</comment>
<evidence type="ECO:0000313" key="11">
    <source>
        <dbReference type="Proteomes" id="UP000823486"/>
    </source>
</evidence>
<dbReference type="CDD" id="cd06576">
    <property type="entry name" value="PASTA_Pbp2x-like_1"/>
    <property type="match status" value="1"/>
</dbReference>
<comment type="subcellular location">
    <subcellularLocation>
        <location evidence="1">Membrane</location>
    </subcellularLocation>
</comment>
<dbReference type="SUPFAM" id="SSF56519">
    <property type="entry name" value="Penicillin binding protein dimerisation domain"/>
    <property type="match status" value="1"/>
</dbReference>
<evidence type="ECO:0000256" key="4">
    <source>
        <dbReference type="ARBA" id="ARBA00012448"/>
    </source>
</evidence>
<name>A0ABS2QGV4_9BACI</name>
<dbReference type="SUPFAM" id="SSF56601">
    <property type="entry name" value="beta-lactamase/transpeptidase-like"/>
    <property type="match status" value="1"/>
</dbReference>
<feature type="region of interest" description="Disordered" evidence="7">
    <location>
        <begin position="712"/>
        <end position="733"/>
    </location>
</feature>
<organism evidence="10 11">
    <name type="scientific">Peribacillus deserti</name>
    <dbReference type="NCBI Taxonomy" id="673318"/>
    <lineage>
        <taxon>Bacteria</taxon>
        <taxon>Bacillati</taxon>
        <taxon>Bacillota</taxon>
        <taxon>Bacilli</taxon>
        <taxon>Bacillales</taxon>
        <taxon>Bacillaceae</taxon>
        <taxon>Peribacillus</taxon>
    </lineage>
</organism>
<protein>
    <recommendedName>
        <fullName evidence="4">serine-type D-Ala-D-Ala carboxypeptidase</fullName>
        <ecNumber evidence="4">3.4.16.4</ecNumber>
    </recommendedName>
</protein>
<dbReference type="RefSeq" id="WP_204541783.1">
    <property type="nucleotide sequence ID" value="NZ_JAFBFI010000006.1"/>
</dbReference>
<evidence type="ECO:0000256" key="2">
    <source>
        <dbReference type="ARBA" id="ARBA00004752"/>
    </source>
</evidence>
<feature type="transmembrane region" description="Helical" evidence="8">
    <location>
        <begin position="12"/>
        <end position="32"/>
    </location>
</feature>
<reference evidence="10 11" key="1">
    <citation type="submission" date="2021-01" db="EMBL/GenBank/DDBJ databases">
        <title>Genomic Encyclopedia of Type Strains, Phase IV (KMG-IV): sequencing the most valuable type-strain genomes for metagenomic binning, comparative biology and taxonomic classification.</title>
        <authorList>
            <person name="Goeker M."/>
        </authorList>
    </citation>
    <scope>NUCLEOTIDE SEQUENCE [LARGE SCALE GENOMIC DNA]</scope>
    <source>
        <strain evidence="10 11">DSM 105482</strain>
    </source>
</reference>
<evidence type="ECO:0000256" key="7">
    <source>
        <dbReference type="SAM" id="MobiDB-lite"/>
    </source>
</evidence>
<dbReference type="CDD" id="cd06575">
    <property type="entry name" value="PASTA_Pbp2x-like_2"/>
    <property type="match status" value="1"/>
</dbReference>
<evidence type="ECO:0000259" key="9">
    <source>
        <dbReference type="PROSITE" id="PS51178"/>
    </source>
</evidence>
<dbReference type="SMART" id="SM00740">
    <property type="entry name" value="PASTA"/>
    <property type="match status" value="2"/>
</dbReference>
<sequence length="733" mass="81530">MQTKQKNISTGAVFLFFIFGLLFFVLAGRFLFIQVTGEAGGTALSRKLETKYLRQDILEARRGSIVDRNGEAIAEDTVSYKLTAILDRSVTSSLKNPKHVVDPKKTAEKLSKYIEMDEDEIFKLLNKKGVFQVEFGTAGKDITHQTKNEIESLKLPGIMFQRESKRFYPNGVFSSHLIGFTENKFNAKTKQTDSMGSMGLEKTMEKYLKETDGIVKYDSDRWGFLLPNSKERITAPKDGSTVSVTLDKKIQTFLEDSLNTVQMKYNPKKMIAIVANPKTGEILAMSQRPTFHPKSREGLENGWQNLALEDSFEPGSTMKVFTLAASVQENVFNPNELYKSGTYKVNKSGVIRDHNGGQGWGTISYLEGLQRSSNVAFAKLAMEKLGEDKFRNYLTKFGFDKPTGIDLPYEATGKILYKWPIEKVTTAFGQGTAITPIQQVQAASAIANDGKMMKPFVIKEVADPVTKKVIKETKPTVVSQPISAETAKKVRDYLGTVVTAENGTGKRYKINGYDVAGKTGTAQMPGPDGKYLQGNQNYVFSFLGMAPKNDPKLVMYVAVQQPEVEYYADGGIPVSMIFNTVMRNSLQYLNIEPSKTETKKAEAIEDFTEKDIKSSAEELKSRGYQVTTLGTGTQIIDQNPKPGTKLLEGERIILRSEGQLTAPNMKGWSLRDAMKLAKIGSIPLQTVGNGYVVKQNIKAGNKLSDKDYLIVQMKTPEDTQKKEPETDEENRGS</sequence>
<feature type="domain" description="PASTA" evidence="9">
    <location>
        <begin position="600"/>
        <end position="658"/>
    </location>
</feature>
<evidence type="ECO:0000256" key="3">
    <source>
        <dbReference type="ARBA" id="ARBA00007171"/>
    </source>
</evidence>
<dbReference type="Pfam" id="PF03793">
    <property type="entry name" value="PASTA"/>
    <property type="match status" value="2"/>
</dbReference>
<dbReference type="Gene3D" id="3.90.1310.10">
    <property type="entry name" value="Penicillin-binding protein 2a (Domain 2)"/>
    <property type="match status" value="1"/>
</dbReference>
<dbReference type="InterPro" id="IPR050515">
    <property type="entry name" value="Beta-lactam/transpept"/>
</dbReference>
<comment type="catalytic activity">
    <reaction evidence="6">
        <text>Preferential cleavage: (Ac)2-L-Lys-D-Ala-|-D-Ala. Also transpeptidation of peptidyl-alanyl moieties that are N-acyl substituents of D-alanine.</text>
        <dbReference type="EC" id="3.4.16.4"/>
    </reaction>
</comment>
<dbReference type="InterPro" id="IPR001460">
    <property type="entry name" value="PCN-bd_Tpept"/>
</dbReference>